<dbReference type="Proteomes" id="UP000521358">
    <property type="component" value="Unassembled WGS sequence"/>
</dbReference>
<evidence type="ECO:0000313" key="14">
    <source>
        <dbReference type="Proteomes" id="UP000521358"/>
    </source>
</evidence>
<reference evidence="12 13" key="1">
    <citation type="submission" date="2017-05" db="EMBL/GenBank/DDBJ databases">
        <title>Vagococcus spp. assemblies.</title>
        <authorList>
            <person name="Gulvik C.A."/>
        </authorList>
    </citation>
    <scope>NUCLEOTIDE SEQUENCE [LARGE SCALE GENOMIC DNA]</scope>
    <source>
        <strain evidence="12 13">NCFB 2497</strain>
    </source>
</reference>
<dbReference type="GO" id="GO:0005737">
    <property type="term" value="C:cytoplasm"/>
    <property type="evidence" value="ECO:0007669"/>
    <property type="project" value="UniProtKB-SubCell"/>
</dbReference>
<dbReference type="InterPro" id="IPR013114">
    <property type="entry name" value="FabA_FabZ"/>
</dbReference>
<keyword evidence="7 10" id="KW-0443">Lipid metabolism</keyword>
<keyword evidence="8 10" id="KW-0456">Lyase</keyword>
<dbReference type="PANTHER" id="PTHR30272">
    <property type="entry name" value="3-HYDROXYACYL-[ACYL-CARRIER-PROTEIN] DEHYDRATASE"/>
    <property type="match status" value="1"/>
</dbReference>
<evidence type="ECO:0000256" key="5">
    <source>
        <dbReference type="ARBA" id="ARBA00022516"/>
    </source>
</evidence>
<dbReference type="RefSeq" id="WP_086342666.1">
    <property type="nucleotide sequence ID" value="NZ_CP081459.1"/>
</dbReference>
<dbReference type="EMBL" id="JAAVMB010000014">
    <property type="protein sequence ID" value="NKC68672.1"/>
    <property type="molecule type" value="Genomic_DNA"/>
</dbReference>
<dbReference type="GO" id="GO:0006633">
    <property type="term" value="P:fatty acid biosynthetic process"/>
    <property type="evidence" value="ECO:0007669"/>
    <property type="project" value="UniProtKB-UniRule"/>
</dbReference>
<dbReference type="PANTHER" id="PTHR30272:SF1">
    <property type="entry name" value="3-HYDROXYACYL-[ACYL-CARRIER-PROTEIN] DEHYDRATASE"/>
    <property type="match status" value="1"/>
</dbReference>
<comment type="function">
    <text evidence="9 10">Involved in unsaturated fatty acids biosynthesis. Catalyzes the dehydration of short chain beta-hydroxyacyl-ACPs and long chain saturated and unsaturated beta-hydroxyacyl-ACPs.</text>
</comment>
<evidence type="ECO:0000256" key="3">
    <source>
        <dbReference type="ARBA" id="ARBA00009174"/>
    </source>
</evidence>
<evidence type="ECO:0000313" key="13">
    <source>
        <dbReference type="Proteomes" id="UP000288197"/>
    </source>
</evidence>
<gene>
    <name evidence="10 11" type="primary">fabZ</name>
    <name evidence="12" type="ORF">CBF32_08380</name>
    <name evidence="11" type="ORF">HED35_11285</name>
</gene>
<keyword evidence="6 10" id="KW-0441">Lipid A biosynthesis</keyword>
<dbReference type="GO" id="GO:0019171">
    <property type="term" value="F:(3R)-hydroxyacyl-[acyl-carrier-protein] dehydratase activity"/>
    <property type="evidence" value="ECO:0007669"/>
    <property type="project" value="UniProtKB-EC"/>
</dbReference>
<evidence type="ECO:0000256" key="7">
    <source>
        <dbReference type="ARBA" id="ARBA00023098"/>
    </source>
</evidence>
<evidence type="ECO:0000256" key="4">
    <source>
        <dbReference type="ARBA" id="ARBA00022490"/>
    </source>
</evidence>
<dbReference type="GeneID" id="95580955"/>
<protein>
    <recommendedName>
        <fullName evidence="10">3-hydroxyacyl-[acyl-carrier-protein] dehydratase FabZ</fullName>
        <ecNumber evidence="10">4.2.1.59</ecNumber>
    </recommendedName>
    <alternativeName>
        <fullName evidence="10">(3R)-hydroxymyristoyl-[acyl-carrier-protein] dehydratase</fullName>
        <shortName evidence="10">(3R)-hydroxymyristoyl-ACP dehydrase</shortName>
    </alternativeName>
    <alternativeName>
        <fullName evidence="10">Beta-hydroxyacyl-ACP dehydratase</fullName>
    </alternativeName>
</protein>
<evidence type="ECO:0000313" key="11">
    <source>
        <dbReference type="EMBL" id="NKC68672.1"/>
    </source>
</evidence>
<proteinExistence type="inferred from homology"/>
<evidence type="ECO:0000256" key="2">
    <source>
        <dbReference type="ARBA" id="ARBA00004496"/>
    </source>
</evidence>
<evidence type="ECO:0000256" key="8">
    <source>
        <dbReference type="ARBA" id="ARBA00023239"/>
    </source>
</evidence>
<dbReference type="Pfam" id="PF07977">
    <property type="entry name" value="FabA"/>
    <property type="match status" value="1"/>
</dbReference>
<accession>A0A369AV58</accession>
<evidence type="ECO:0000313" key="12">
    <source>
        <dbReference type="EMBL" id="RSU01535.1"/>
    </source>
</evidence>
<name>A0A369AV58_9ENTE</name>
<dbReference type="NCBIfam" id="NF000582">
    <property type="entry name" value="PRK00006.1"/>
    <property type="match status" value="1"/>
</dbReference>
<dbReference type="SUPFAM" id="SSF54637">
    <property type="entry name" value="Thioesterase/thiol ester dehydrase-isomerase"/>
    <property type="match status" value="1"/>
</dbReference>
<dbReference type="FunFam" id="3.10.129.10:FF:000001">
    <property type="entry name" value="3-hydroxyacyl-[acyl-carrier-protein] dehydratase FabZ"/>
    <property type="match status" value="1"/>
</dbReference>
<evidence type="ECO:0000256" key="1">
    <source>
        <dbReference type="ARBA" id="ARBA00001055"/>
    </source>
</evidence>
<reference evidence="11 14" key="2">
    <citation type="submission" date="2020-03" db="EMBL/GenBank/DDBJ databases">
        <title>Bacterial samples isolated from urine from healthy bovine heifers (Gyr breed).</title>
        <authorList>
            <person name="Giannattasio-Ferraz S."/>
            <person name="Maskeri L."/>
            <person name="Penido A."/>
            <person name="Barbosa-Stancioli E.F."/>
            <person name="Putonti C."/>
        </authorList>
    </citation>
    <scope>NUCLEOTIDE SEQUENCE [LARGE SCALE GENOMIC DNA]</scope>
    <source>
        <strain evidence="11 14">UFMG-H7</strain>
    </source>
</reference>
<dbReference type="CDD" id="cd01288">
    <property type="entry name" value="FabZ"/>
    <property type="match status" value="1"/>
</dbReference>
<dbReference type="EC" id="4.2.1.59" evidence="10"/>
<evidence type="ECO:0000256" key="6">
    <source>
        <dbReference type="ARBA" id="ARBA00022556"/>
    </source>
</evidence>
<dbReference type="NCBIfam" id="TIGR01750">
    <property type="entry name" value="fabZ"/>
    <property type="match status" value="1"/>
</dbReference>
<feature type="active site" evidence="10">
    <location>
        <position position="49"/>
    </location>
</feature>
<organism evidence="11 14">
    <name type="scientific">Vagococcus fluvialis</name>
    <dbReference type="NCBI Taxonomy" id="2738"/>
    <lineage>
        <taxon>Bacteria</taxon>
        <taxon>Bacillati</taxon>
        <taxon>Bacillota</taxon>
        <taxon>Bacilli</taxon>
        <taxon>Lactobacillales</taxon>
        <taxon>Enterococcaceae</taxon>
        <taxon>Vagococcus</taxon>
    </lineage>
</organism>
<dbReference type="GO" id="GO:0016020">
    <property type="term" value="C:membrane"/>
    <property type="evidence" value="ECO:0007669"/>
    <property type="project" value="GOC"/>
</dbReference>
<keyword evidence="13" id="KW-1185">Reference proteome</keyword>
<evidence type="ECO:0000256" key="9">
    <source>
        <dbReference type="ARBA" id="ARBA00025049"/>
    </source>
</evidence>
<evidence type="ECO:0000256" key="10">
    <source>
        <dbReference type="HAMAP-Rule" id="MF_00406"/>
    </source>
</evidence>
<keyword evidence="5 10" id="KW-0444">Lipid biosynthesis</keyword>
<comment type="catalytic activity">
    <reaction evidence="1 10">
        <text>a (3R)-hydroxyacyl-[ACP] = a (2E)-enoyl-[ACP] + H2O</text>
        <dbReference type="Rhea" id="RHEA:13097"/>
        <dbReference type="Rhea" id="RHEA-COMP:9925"/>
        <dbReference type="Rhea" id="RHEA-COMP:9945"/>
        <dbReference type="ChEBI" id="CHEBI:15377"/>
        <dbReference type="ChEBI" id="CHEBI:78784"/>
        <dbReference type="ChEBI" id="CHEBI:78827"/>
        <dbReference type="EC" id="4.2.1.59"/>
    </reaction>
</comment>
<dbReference type="EMBL" id="NGJX01000007">
    <property type="protein sequence ID" value="RSU01535.1"/>
    <property type="molecule type" value="Genomic_DNA"/>
</dbReference>
<comment type="similarity">
    <text evidence="3 10">Belongs to the thioester dehydratase family. FabZ subfamily.</text>
</comment>
<dbReference type="GO" id="GO:0009245">
    <property type="term" value="P:lipid A biosynthetic process"/>
    <property type="evidence" value="ECO:0007669"/>
    <property type="project" value="UniProtKB-UniRule"/>
</dbReference>
<dbReference type="OrthoDB" id="9772788at2"/>
<comment type="subcellular location">
    <subcellularLocation>
        <location evidence="2 10">Cytoplasm</location>
    </subcellularLocation>
</comment>
<dbReference type="Proteomes" id="UP000288197">
    <property type="component" value="Unassembled WGS sequence"/>
</dbReference>
<dbReference type="InterPro" id="IPR010084">
    <property type="entry name" value="FabZ"/>
</dbReference>
<dbReference type="AlphaFoldDB" id="A0A369AV58"/>
<dbReference type="InterPro" id="IPR029069">
    <property type="entry name" value="HotDog_dom_sf"/>
</dbReference>
<dbReference type="HAMAP" id="MF_00406">
    <property type="entry name" value="FabZ"/>
    <property type="match status" value="1"/>
</dbReference>
<keyword evidence="4 10" id="KW-0963">Cytoplasm</keyword>
<sequence>MQLNVQEIMEIIPNRYPIMMVDKVTELEPGKYVKAIKNVTYNESFFPGHFPGEPVMPGVLILEALAQTGSIPLLKSEEFQGQTGYLGGIDKVKFRQKVVPGDVLVMEMEIIKQKGNIGVGKATASVEGKKVCTALMTFIIGAK</sequence>
<dbReference type="Gene3D" id="3.10.129.10">
    <property type="entry name" value="Hotdog Thioesterase"/>
    <property type="match status" value="1"/>
</dbReference>
<comment type="caution">
    <text evidence="11">The sequence shown here is derived from an EMBL/GenBank/DDBJ whole genome shotgun (WGS) entry which is preliminary data.</text>
</comment>